<reference evidence="3" key="1">
    <citation type="submission" date="2021-01" db="EMBL/GenBank/DDBJ databases">
        <authorList>
            <consortium name="Genoscope - CEA"/>
            <person name="William W."/>
        </authorList>
    </citation>
    <scope>NUCLEOTIDE SEQUENCE</scope>
</reference>
<dbReference type="GO" id="GO:0046872">
    <property type="term" value="F:metal ion binding"/>
    <property type="evidence" value="ECO:0007669"/>
    <property type="project" value="InterPro"/>
</dbReference>
<accession>A0A8S1TE70</accession>
<name>A0A8S1TE70_9CILI</name>
<evidence type="ECO:0000313" key="3">
    <source>
        <dbReference type="EMBL" id="CAD8150168.1"/>
    </source>
</evidence>
<dbReference type="PANTHER" id="PTHR23071">
    <property type="entry name" value="PHOSPHATIDYLINOSITOL GLYCAN"/>
    <property type="match status" value="1"/>
</dbReference>
<dbReference type="InterPro" id="IPR039524">
    <property type="entry name" value="PIGO/GPI13"/>
</dbReference>
<feature type="transmembrane region" description="Helical" evidence="1">
    <location>
        <begin position="782"/>
        <end position="810"/>
    </location>
</feature>
<proteinExistence type="predicted"/>
<dbReference type="CDD" id="cd16019">
    <property type="entry name" value="GPI_EPT"/>
    <property type="match status" value="1"/>
</dbReference>
<feature type="transmembrane region" description="Helical" evidence="1">
    <location>
        <begin position="718"/>
        <end position="735"/>
    </location>
</feature>
<keyword evidence="1" id="KW-0812">Transmembrane</keyword>
<protein>
    <recommendedName>
        <fullName evidence="2">Metalloenzyme domain-containing protein</fullName>
    </recommendedName>
</protein>
<feature type="transmembrane region" description="Helical" evidence="1">
    <location>
        <begin position="517"/>
        <end position="537"/>
    </location>
</feature>
<evidence type="ECO:0000256" key="1">
    <source>
        <dbReference type="SAM" id="Phobius"/>
    </source>
</evidence>
<dbReference type="GO" id="GO:0005789">
    <property type="term" value="C:endoplasmic reticulum membrane"/>
    <property type="evidence" value="ECO:0007669"/>
    <property type="project" value="TreeGrafter"/>
</dbReference>
<dbReference type="FunFam" id="3.40.720.10:FF:000112">
    <property type="entry name" value="Uncharacterized protein"/>
    <property type="match status" value="1"/>
</dbReference>
<feature type="transmembrane region" description="Helical" evidence="1">
    <location>
        <begin position="830"/>
        <end position="850"/>
    </location>
</feature>
<feature type="domain" description="Metalloenzyme" evidence="2">
    <location>
        <begin position="173"/>
        <end position="248"/>
    </location>
</feature>
<evidence type="ECO:0000259" key="2">
    <source>
        <dbReference type="Pfam" id="PF01676"/>
    </source>
</evidence>
<feature type="transmembrane region" description="Helical" evidence="1">
    <location>
        <begin position="442"/>
        <end position="462"/>
    </location>
</feature>
<comment type="caution">
    <text evidence="3">The sequence shown here is derived from an EMBL/GenBank/DDBJ whole genome shotgun (WGS) entry which is preliminary data.</text>
</comment>
<dbReference type="AlphaFoldDB" id="A0A8S1TE70"/>
<feature type="transmembrane region" description="Helical" evidence="1">
    <location>
        <begin position="7"/>
        <end position="27"/>
    </location>
</feature>
<feature type="transmembrane region" description="Helical" evidence="1">
    <location>
        <begin position="626"/>
        <end position="642"/>
    </location>
</feature>
<feature type="transmembrane region" description="Helical" evidence="1">
    <location>
        <begin position="557"/>
        <end position="577"/>
    </location>
</feature>
<keyword evidence="4" id="KW-1185">Reference proteome</keyword>
<evidence type="ECO:0000313" key="4">
    <source>
        <dbReference type="Proteomes" id="UP000689195"/>
    </source>
</evidence>
<feature type="transmembrane region" description="Helical" evidence="1">
    <location>
        <begin position="589"/>
        <end position="606"/>
    </location>
</feature>
<dbReference type="InterPro" id="IPR006124">
    <property type="entry name" value="Metalloenzyme"/>
</dbReference>
<feature type="transmembrane region" description="Helical" evidence="1">
    <location>
        <begin position="398"/>
        <end position="421"/>
    </location>
</feature>
<dbReference type="Pfam" id="PF01676">
    <property type="entry name" value="Metalloenzyme"/>
    <property type="match status" value="1"/>
</dbReference>
<dbReference type="GO" id="GO:0051377">
    <property type="term" value="F:mannose-ethanolamine phosphotransferase activity"/>
    <property type="evidence" value="ECO:0007669"/>
    <property type="project" value="TreeGrafter"/>
</dbReference>
<feature type="transmembrane region" description="Helical" evidence="1">
    <location>
        <begin position="468"/>
        <end position="487"/>
    </location>
</feature>
<gene>
    <name evidence="3" type="ORF">PPENT_87.1.T0200125</name>
</gene>
<dbReference type="PANTHER" id="PTHR23071:SF1">
    <property type="entry name" value="GPI ETHANOLAMINE PHOSPHATE TRANSFERASE 3"/>
    <property type="match status" value="1"/>
</dbReference>
<feature type="transmembrane region" description="Helical" evidence="1">
    <location>
        <begin position="862"/>
        <end position="880"/>
    </location>
</feature>
<keyword evidence="1" id="KW-1133">Transmembrane helix</keyword>
<feature type="transmembrane region" description="Helical" evidence="1">
    <location>
        <begin position="680"/>
        <end position="698"/>
    </location>
</feature>
<feature type="transmembrane region" description="Helical" evidence="1">
    <location>
        <begin position="741"/>
        <end position="761"/>
    </location>
</feature>
<dbReference type="GO" id="GO:0006506">
    <property type="term" value="P:GPI anchor biosynthetic process"/>
    <property type="evidence" value="ECO:0007669"/>
    <property type="project" value="InterPro"/>
</dbReference>
<sequence length="881" mass="103666">MKQTKCLIITLIVFKLLGLLIFFRGYFIDRRYLLDTTEGTMKPTQPVILLVIDSFRIDLAVNQHFTFIKNMTKNKPDQSLFFLSFAEVPTVTGPRLQAMTSGNFPPLSKLLDNFHASEIKEDNIMFQMKKFNKKTLFSGDDTWIGLYPDQFTVQFPQKSFNIGDMHSVDEFNCDKIIQNLDQGYDLIVSHFLGLDHAGHKNNRVLNNSDLNQKLNQLDQIVEFIYERMSNDTILIVAGDHGMANDGNHGGNSTEETNTLFFATRKQGKFYPNYMEKIPELKDNYQSTLINQSEYIRKISQIDIVPTLATLLGIPIPFSNLGYLMNEFFNSEEHCLNNLKQVWNFVETVHSRQGKFSYYQKIQWQNQYSEVKTCKDALILMNDIQMVARKIWNEYDIPLLNLSFVFHFLVIIFYIFVMVILFQAQENDDPITIQQITAAIKHIFYNNKQVTIIFAILSALLYIFYEVEILITIILILLMIYINFAIFIKIKKNHIQNLNQYQWDLIEKQNSIKLNNRFSKLIQISLFLFFIYKIILQGELLLSIQQKKFEERYLYNEIIELLILSSVICIFNFISRLIDTQEEISSIIKIKDSFISFISAITIYYALNFEQYYLKFQNYQFLNESHYMLYMPVIFLHTCLFMYQKKSNILDKIIAQSGLILIDIFYIYPDTTIQDQPYQEFVILHIPKIIYAISIYYYFSKDPIFLLLSCIIVSDKYGLAIYTYEILIFICLYYHWRNLMKFSMISFLAMISLICQITWFIFGNRCTISSIKVDRAFVGVKEFHLWLNPLILTLFLLGPYLAGLVFIKYIGPKLCKYGELNERQVKNSNNLFKLMFLFNFYIQIQFTQIHSYENAGGLIDVQFKYIFDAVTFLIVSLLMLLI</sequence>
<dbReference type="Proteomes" id="UP000689195">
    <property type="component" value="Unassembled WGS sequence"/>
</dbReference>
<keyword evidence="1" id="KW-0472">Membrane</keyword>
<dbReference type="EMBL" id="CAJJDO010000020">
    <property type="protein sequence ID" value="CAD8150168.1"/>
    <property type="molecule type" value="Genomic_DNA"/>
</dbReference>
<dbReference type="OrthoDB" id="272139at2759"/>
<organism evidence="3 4">
    <name type="scientific">Paramecium pentaurelia</name>
    <dbReference type="NCBI Taxonomy" id="43138"/>
    <lineage>
        <taxon>Eukaryota</taxon>
        <taxon>Sar</taxon>
        <taxon>Alveolata</taxon>
        <taxon>Ciliophora</taxon>
        <taxon>Intramacronucleata</taxon>
        <taxon>Oligohymenophorea</taxon>
        <taxon>Peniculida</taxon>
        <taxon>Parameciidae</taxon>
        <taxon>Paramecium</taxon>
    </lineage>
</organism>